<feature type="transmembrane region" description="Helical" evidence="1">
    <location>
        <begin position="6"/>
        <end position="25"/>
    </location>
</feature>
<proteinExistence type="inferred from homology"/>
<evidence type="ECO:0000313" key="3">
    <source>
        <dbReference type="EMBL" id="SET40018.1"/>
    </source>
</evidence>
<dbReference type="GO" id="GO:0022857">
    <property type="term" value="F:transmembrane transporter activity"/>
    <property type="evidence" value="ECO:0007669"/>
    <property type="project" value="UniProtKB-UniRule"/>
</dbReference>
<dbReference type="EMBL" id="CP007451">
    <property type="protein sequence ID" value="AHW59973.1"/>
    <property type="molecule type" value="Genomic_DNA"/>
</dbReference>
<dbReference type="EMBL" id="FOHT01000012">
    <property type="protein sequence ID" value="SET40018.1"/>
    <property type="molecule type" value="Genomic_DNA"/>
</dbReference>
<dbReference type="PANTHER" id="PTHR34300:SF2">
    <property type="entry name" value="QUEUOSINE PRECURSOR TRANSPORTER-RELATED"/>
    <property type="match status" value="1"/>
</dbReference>
<comment type="similarity">
    <text evidence="1">Belongs to the vitamin uptake transporter (VUT/ECF) (TC 2.A.88) family. Q precursor transporter subfamily.</text>
</comment>
<protein>
    <recommendedName>
        <fullName evidence="1">Probable queuosine precursor transporter</fullName>
        <shortName evidence="1">Q precursor transporter</shortName>
    </recommendedName>
</protein>
<feature type="transmembrane region" description="Helical" evidence="1">
    <location>
        <begin position="164"/>
        <end position="190"/>
    </location>
</feature>
<dbReference type="RefSeq" id="WP_038564584.1">
    <property type="nucleotide sequence ID" value="NZ_FOHT01000012.1"/>
</dbReference>
<evidence type="ECO:0000313" key="4">
    <source>
        <dbReference type="Proteomes" id="UP000023772"/>
    </source>
</evidence>
<keyword evidence="1" id="KW-0812">Transmembrane</keyword>
<dbReference type="Proteomes" id="UP000023772">
    <property type="component" value="Chromosome"/>
</dbReference>
<dbReference type="PANTHER" id="PTHR34300">
    <property type="entry name" value="QUEUOSINE PRECURSOR TRANSPORTER-RELATED"/>
    <property type="match status" value="1"/>
</dbReference>
<reference evidence="2 4" key="1">
    <citation type="submission" date="2014-03" db="EMBL/GenBank/DDBJ databases">
        <title>Complete genome sequence of a deeply braunched marine Bacteroidia bacterium Draconibacterium orientale type strain FH5T.</title>
        <authorList>
            <person name="Li X."/>
            <person name="Wang X."/>
            <person name="Xie Z."/>
            <person name="Du Z."/>
            <person name="Chen G."/>
        </authorList>
    </citation>
    <scope>NUCLEOTIDE SEQUENCE [LARGE SCALE GENOMIC DNA]</scope>
    <source>
        <strain evidence="2 4">FH5</strain>
    </source>
</reference>
<evidence type="ECO:0000313" key="5">
    <source>
        <dbReference type="Proteomes" id="UP000181981"/>
    </source>
</evidence>
<dbReference type="Pfam" id="PF02592">
    <property type="entry name" value="Vut_1"/>
    <property type="match status" value="1"/>
</dbReference>
<evidence type="ECO:0000313" key="2">
    <source>
        <dbReference type="EMBL" id="AHW59973.1"/>
    </source>
</evidence>
<feature type="transmembrane region" description="Helical" evidence="1">
    <location>
        <begin position="85"/>
        <end position="104"/>
    </location>
</feature>
<dbReference type="KEGG" id="dori:FH5T_11150"/>
<dbReference type="NCBIfam" id="TIGR00697">
    <property type="entry name" value="queuosine precursor transporter"/>
    <property type="match status" value="1"/>
</dbReference>
<accession>X5DAY6</accession>
<dbReference type="HAMAP" id="MF_02088">
    <property type="entry name" value="Q_prec_transport"/>
    <property type="match status" value="1"/>
</dbReference>
<comment type="function">
    <text evidence="1">Involved in the import of queuosine (Q) precursors, required for Q precursor salvage.</text>
</comment>
<gene>
    <name evidence="2" type="ORF">FH5T_11150</name>
    <name evidence="3" type="ORF">SAMN05444285_11238</name>
</gene>
<dbReference type="OrthoDB" id="9805479at2"/>
<evidence type="ECO:0000256" key="1">
    <source>
        <dbReference type="HAMAP-Rule" id="MF_02088"/>
    </source>
</evidence>
<keyword evidence="4" id="KW-1185">Reference proteome</keyword>
<keyword evidence="1" id="KW-0472">Membrane</keyword>
<feature type="transmembrane region" description="Helical" evidence="1">
    <location>
        <begin position="30"/>
        <end position="46"/>
    </location>
</feature>
<dbReference type="GO" id="GO:0005886">
    <property type="term" value="C:plasma membrane"/>
    <property type="evidence" value="ECO:0007669"/>
    <property type="project" value="UniProtKB-SubCell"/>
</dbReference>
<feature type="transmembrane region" description="Helical" evidence="1">
    <location>
        <begin position="124"/>
        <end position="143"/>
    </location>
</feature>
<dbReference type="eggNOG" id="COG1738">
    <property type="taxonomic scope" value="Bacteria"/>
</dbReference>
<dbReference type="HOGENOM" id="CLU_075503_2_1_10"/>
<feature type="transmembrane region" description="Helical" evidence="1">
    <location>
        <begin position="52"/>
        <end position="73"/>
    </location>
</feature>
<dbReference type="InterPro" id="IPR003744">
    <property type="entry name" value="YhhQ"/>
</dbReference>
<keyword evidence="1" id="KW-1003">Cell membrane</keyword>
<dbReference type="Proteomes" id="UP000181981">
    <property type="component" value="Unassembled WGS sequence"/>
</dbReference>
<reference evidence="3 5" key="2">
    <citation type="submission" date="2016-10" db="EMBL/GenBank/DDBJ databases">
        <authorList>
            <person name="de Groot N.N."/>
        </authorList>
    </citation>
    <scope>NUCLEOTIDE SEQUENCE [LARGE SCALE GENOMIC DNA]</scope>
    <source>
        <strain evidence="3 5">DSM 25947</strain>
    </source>
</reference>
<keyword evidence="1" id="KW-1133">Transmembrane helix</keyword>
<dbReference type="AlphaFoldDB" id="X5DAY6"/>
<organism evidence="3 5">
    <name type="scientific">Draconibacterium orientale</name>
    <dbReference type="NCBI Taxonomy" id="1168034"/>
    <lineage>
        <taxon>Bacteria</taxon>
        <taxon>Pseudomonadati</taxon>
        <taxon>Bacteroidota</taxon>
        <taxon>Bacteroidia</taxon>
        <taxon>Marinilabiliales</taxon>
        <taxon>Prolixibacteraceae</taxon>
        <taxon>Draconibacterium</taxon>
    </lineage>
</organism>
<keyword evidence="1" id="KW-0813">Transport</keyword>
<comment type="subcellular location">
    <subcellularLocation>
        <location evidence="1">Cell membrane</location>
        <topology evidence="1">Multi-pass membrane protein</topology>
    </subcellularLocation>
</comment>
<sequence length="234" mass="27039">MQNEILWLAMLLANFLLIILAYRLFGKWGLVMWIPISVIVANIQVIQTVELFGLVATLGNIVYATSFLVTDILSENYGKEEAKKAVWIGFFSLISMTFLMNLALEFLPLEGDEFAGITHEATSTIFSLMPRIAVASLAAYLLSQRHDVWAYHFWKNHFPKDHQIWLRNNLSTMVSQLIDSVVFVAIAFWGVYELPVLIEILLTTYFLKWIVAAADTPFVYWGKKIYKRNRFWME</sequence>
<name>X5DAY6_9BACT</name>
<feature type="transmembrane region" description="Helical" evidence="1">
    <location>
        <begin position="196"/>
        <end position="221"/>
    </location>
</feature>